<keyword evidence="3 4" id="KW-0808">Transferase</keyword>
<dbReference type="RefSeq" id="WP_400195428.1">
    <property type="nucleotide sequence ID" value="NZ_CAYAYE010000017.1"/>
</dbReference>
<dbReference type="InterPro" id="IPR004839">
    <property type="entry name" value="Aminotransferase_I/II_large"/>
</dbReference>
<dbReference type="EMBL" id="LVVT01000022">
    <property type="protein sequence ID" value="TQS81580.1"/>
    <property type="molecule type" value="Genomic_DNA"/>
</dbReference>
<evidence type="ECO:0000256" key="4">
    <source>
        <dbReference type="RuleBase" id="RU000481"/>
    </source>
</evidence>
<dbReference type="InterPro" id="IPR015422">
    <property type="entry name" value="PyrdxlP-dep_Trfase_small"/>
</dbReference>
<organism evidence="6 7">
    <name type="scientific">Candidatus Methanomassiliicoccus intestinalis</name>
    <dbReference type="NCBI Taxonomy" id="1406512"/>
    <lineage>
        <taxon>Archaea</taxon>
        <taxon>Methanobacteriati</taxon>
        <taxon>Thermoplasmatota</taxon>
        <taxon>Thermoplasmata</taxon>
        <taxon>Methanomassiliicoccales</taxon>
        <taxon>Methanomassiliicoccaceae</taxon>
        <taxon>Methanomassiliicoccus</taxon>
    </lineage>
</organism>
<feature type="domain" description="Aminotransferase class I/classII large" evidence="5">
    <location>
        <begin position="32"/>
        <end position="377"/>
    </location>
</feature>
<evidence type="ECO:0000313" key="6">
    <source>
        <dbReference type="EMBL" id="TQS81580.1"/>
    </source>
</evidence>
<reference evidence="6" key="1">
    <citation type="submission" date="2016-03" db="EMBL/GenBank/DDBJ databases">
        <authorList>
            <person name="Borrel G."/>
            <person name="Mccann A."/>
            <person name="O'Toole P.W."/>
        </authorList>
    </citation>
    <scope>NUCLEOTIDE SEQUENCE</scope>
    <source>
        <strain evidence="6">183</strain>
    </source>
</reference>
<sequence>MYEFADRLKNIPPYLFAEIEEKVSKKKAEGIDIIDFGIGDPDLPTPKLITDEIKKQLDDPQNHQYSTSAGERETRVAVADWYKTRFGVDIDPDKEVVILLGSKEGLANFARAFANPGDKVLCPDPAYPVYSLGAAMLCDAQPEYVKTYAEDGFLPKLDSLPQDAKMLYVNFPNNPTGATAPESYLKDLLKWGADTNTIVCYDNAYSEMTYDDYIAPSILEFGKDAIEFGSFSKTFNMTGYRIGYAVGNERLIAGLKKVKSQTDSGAPKFLQKAAVTALETYTSSKRPSIVQDCVDIYCERRNIFVDGLNELGIKAKKPKGTFYLFVDVQSDSLEFAEKMLNAGIVVTPGTGYGEAGQGFVRIALTQSKDRISEALERMRKIL</sequence>
<dbReference type="Gene3D" id="3.90.1150.10">
    <property type="entry name" value="Aspartate Aminotransferase, domain 1"/>
    <property type="match status" value="1"/>
</dbReference>
<comment type="cofactor">
    <cofactor evidence="1 4">
        <name>pyridoxal 5'-phosphate</name>
        <dbReference type="ChEBI" id="CHEBI:597326"/>
    </cofactor>
</comment>
<dbReference type="GO" id="GO:0008483">
    <property type="term" value="F:transaminase activity"/>
    <property type="evidence" value="ECO:0007669"/>
    <property type="project" value="UniProtKB-KW"/>
</dbReference>
<keyword evidence="2 4" id="KW-0032">Aminotransferase</keyword>
<evidence type="ECO:0000256" key="2">
    <source>
        <dbReference type="ARBA" id="ARBA00022576"/>
    </source>
</evidence>
<proteinExistence type="inferred from homology"/>
<evidence type="ECO:0000256" key="1">
    <source>
        <dbReference type="ARBA" id="ARBA00001933"/>
    </source>
</evidence>
<dbReference type="GO" id="GO:0030170">
    <property type="term" value="F:pyridoxal phosphate binding"/>
    <property type="evidence" value="ECO:0007669"/>
    <property type="project" value="InterPro"/>
</dbReference>
<dbReference type="PROSITE" id="PS00105">
    <property type="entry name" value="AA_TRANSFER_CLASS_1"/>
    <property type="match status" value="1"/>
</dbReference>
<accession>A0A8J8TEB2</accession>
<dbReference type="PANTHER" id="PTHR42832">
    <property type="entry name" value="AMINO ACID AMINOTRANSFERASE"/>
    <property type="match status" value="1"/>
</dbReference>
<comment type="caution">
    <text evidence="6">The sequence shown here is derived from an EMBL/GenBank/DDBJ whole genome shotgun (WGS) entry which is preliminary data.</text>
</comment>
<dbReference type="CDD" id="cd00609">
    <property type="entry name" value="AAT_like"/>
    <property type="match status" value="1"/>
</dbReference>
<name>A0A8J8TEB2_9ARCH</name>
<dbReference type="Gene3D" id="3.40.640.10">
    <property type="entry name" value="Type I PLP-dependent aspartate aminotransferase-like (Major domain)"/>
    <property type="match status" value="1"/>
</dbReference>
<dbReference type="Proteomes" id="UP000752814">
    <property type="component" value="Unassembled WGS sequence"/>
</dbReference>
<dbReference type="Pfam" id="PF00155">
    <property type="entry name" value="Aminotran_1_2"/>
    <property type="match status" value="1"/>
</dbReference>
<comment type="similarity">
    <text evidence="4">Belongs to the class-I pyridoxal-phosphate-dependent aminotransferase family.</text>
</comment>
<gene>
    <name evidence="6" type="ORF">A3207_04035</name>
</gene>
<dbReference type="InterPro" id="IPR004838">
    <property type="entry name" value="NHTrfase_class1_PyrdxlP-BS"/>
</dbReference>
<dbReference type="EC" id="2.6.1.-" evidence="4"/>
<dbReference type="InterPro" id="IPR015421">
    <property type="entry name" value="PyrdxlP-dep_Trfase_major"/>
</dbReference>
<protein>
    <recommendedName>
        <fullName evidence="4">Aminotransferase</fullName>
        <ecNumber evidence="4">2.6.1.-</ecNumber>
    </recommendedName>
</protein>
<dbReference type="SUPFAM" id="SSF53383">
    <property type="entry name" value="PLP-dependent transferases"/>
    <property type="match status" value="1"/>
</dbReference>
<evidence type="ECO:0000313" key="7">
    <source>
        <dbReference type="Proteomes" id="UP000752814"/>
    </source>
</evidence>
<dbReference type="AlphaFoldDB" id="A0A8J8TEB2"/>
<dbReference type="InterPro" id="IPR015424">
    <property type="entry name" value="PyrdxlP-dep_Trfase"/>
</dbReference>
<evidence type="ECO:0000256" key="3">
    <source>
        <dbReference type="ARBA" id="ARBA00022679"/>
    </source>
</evidence>
<dbReference type="InterPro" id="IPR050881">
    <property type="entry name" value="LL-DAP_aminotransferase"/>
</dbReference>
<evidence type="ECO:0000259" key="5">
    <source>
        <dbReference type="Pfam" id="PF00155"/>
    </source>
</evidence>
<dbReference type="PANTHER" id="PTHR42832:SF3">
    <property type="entry name" value="L-GLUTAMINE--4-(METHYLSULFANYL)-2-OXOBUTANOATE AMINOTRANSFERASE"/>
    <property type="match status" value="1"/>
</dbReference>